<feature type="compositionally biased region" description="Acidic residues" evidence="1">
    <location>
        <begin position="236"/>
        <end position="249"/>
    </location>
</feature>
<feature type="region of interest" description="Disordered" evidence="1">
    <location>
        <begin position="224"/>
        <end position="264"/>
    </location>
</feature>
<reference evidence="2 3" key="1">
    <citation type="submission" date="2016-07" db="EMBL/GenBank/DDBJ databases">
        <title>Pervasive Adenine N6-methylation of Active Genes in Fungi.</title>
        <authorList>
            <consortium name="DOE Joint Genome Institute"/>
            <person name="Mondo S.J."/>
            <person name="Dannebaum R.O."/>
            <person name="Kuo R.C."/>
            <person name="Labutti K."/>
            <person name="Haridas S."/>
            <person name="Kuo A."/>
            <person name="Salamov A."/>
            <person name="Ahrendt S.R."/>
            <person name="Lipzen A."/>
            <person name="Sullivan W."/>
            <person name="Andreopoulos W.B."/>
            <person name="Clum A."/>
            <person name="Lindquist E."/>
            <person name="Daum C."/>
            <person name="Ramamoorthy G.K."/>
            <person name="Gryganskyi A."/>
            <person name="Culley D."/>
            <person name="Magnuson J.K."/>
            <person name="James T.Y."/>
            <person name="O'Malley M.A."/>
            <person name="Stajich J.E."/>
            <person name="Spatafora J.W."/>
            <person name="Visel A."/>
            <person name="Grigoriev I.V."/>
        </authorList>
    </citation>
    <scope>NUCLEOTIDE SEQUENCE [LARGE SCALE GENOMIC DNA]</scope>
    <source>
        <strain evidence="2 3">68-887.2</strain>
    </source>
</reference>
<feature type="compositionally biased region" description="Basic and acidic residues" evidence="1">
    <location>
        <begin position="46"/>
        <end position="60"/>
    </location>
</feature>
<comment type="caution">
    <text evidence="2">The sequence shown here is derived from an EMBL/GenBank/DDBJ whole genome shotgun (WGS) entry which is preliminary data.</text>
</comment>
<evidence type="ECO:0000256" key="1">
    <source>
        <dbReference type="SAM" id="MobiDB-lite"/>
    </source>
</evidence>
<organism evidence="2 3">
    <name type="scientific">Naematelia encephala</name>
    <dbReference type="NCBI Taxonomy" id="71784"/>
    <lineage>
        <taxon>Eukaryota</taxon>
        <taxon>Fungi</taxon>
        <taxon>Dikarya</taxon>
        <taxon>Basidiomycota</taxon>
        <taxon>Agaricomycotina</taxon>
        <taxon>Tremellomycetes</taxon>
        <taxon>Tremellales</taxon>
        <taxon>Naemateliaceae</taxon>
        <taxon>Naematelia</taxon>
    </lineage>
</organism>
<evidence type="ECO:0000313" key="2">
    <source>
        <dbReference type="EMBL" id="ORY26147.1"/>
    </source>
</evidence>
<proteinExistence type="predicted"/>
<gene>
    <name evidence="2" type="ORF">BCR39DRAFT_270663</name>
</gene>
<feature type="compositionally biased region" description="Basic and acidic residues" evidence="1">
    <location>
        <begin position="126"/>
        <end position="146"/>
    </location>
</feature>
<dbReference type="EMBL" id="MCFC01000050">
    <property type="protein sequence ID" value="ORY26147.1"/>
    <property type="molecule type" value="Genomic_DNA"/>
</dbReference>
<feature type="compositionally biased region" description="Polar residues" evidence="1">
    <location>
        <begin position="253"/>
        <end position="264"/>
    </location>
</feature>
<name>A0A1Y2AVA1_9TREE</name>
<sequence length="264" mass="29088">MAEVAGCATSVEYRPNIDRERFPVDDDVVTLGSDDNENMLKGNPIHTHDVEPKTGRDKATTQRTAGSGSKAIRKKEKEPLFLPSEDDIDLSSLLFGKSNQPSREPSSASSVKEPQTLSIRPNKRPSPPDDKMDTMSDKRQKFDGDDLKTDVNLEYSDNLEALLKDDDIMRFVAPSTNSTQPRRMPIKGGPPETQSTPFVQETKRVIENVVKPVADSVWMPCDDGAPRVSTPLGAQDEVDELDSDSDDDREFTSFMNGLTSGLAS</sequence>
<feature type="region of interest" description="Disordered" evidence="1">
    <location>
        <begin position="28"/>
        <end position="146"/>
    </location>
</feature>
<feature type="compositionally biased region" description="Polar residues" evidence="1">
    <location>
        <begin position="97"/>
        <end position="119"/>
    </location>
</feature>
<feature type="region of interest" description="Disordered" evidence="1">
    <location>
        <begin position="172"/>
        <end position="198"/>
    </location>
</feature>
<dbReference type="AlphaFoldDB" id="A0A1Y2AVA1"/>
<protein>
    <submittedName>
        <fullName evidence="2">Uncharacterized protein</fullName>
    </submittedName>
</protein>
<accession>A0A1Y2AVA1</accession>
<keyword evidence="3" id="KW-1185">Reference proteome</keyword>
<evidence type="ECO:0000313" key="3">
    <source>
        <dbReference type="Proteomes" id="UP000193986"/>
    </source>
</evidence>
<dbReference type="InParanoid" id="A0A1Y2AVA1"/>
<dbReference type="Proteomes" id="UP000193986">
    <property type="component" value="Unassembled WGS sequence"/>
</dbReference>